<dbReference type="PANTHER" id="PTHR34696:SF1">
    <property type="entry name" value="PHOSPHORIBOSYLFORMYLGLYCINAMIDINE SYNTHASE SUBUNIT PURS"/>
    <property type="match status" value="1"/>
</dbReference>
<dbReference type="EMBL" id="JBEXZR010000068">
    <property type="protein sequence ID" value="MEU0712602.1"/>
    <property type="molecule type" value="Genomic_DNA"/>
</dbReference>
<accession>A0ABV2WGZ0</accession>
<keyword evidence="1" id="KW-0963">Cytoplasm</keyword>
<protein>
    <submittedName>
        <fullName evidence="6">Phosphoribosylformylglycinamidine synthase subunit PurS</fullName>
        <ecNumber evidence="6">6.3.5.3</ecNumber>
    </submittedName>
</protein>
<keyword evidence="2 6" id="KW-0436">Ligase</keyword>
<keyword evidence="5" id="KW-0067">ATP-binding</keyword>
<dbReference type="InterPro" id="IPR036604">
    <property type="entry name" value="PurS-like_sf"/>
</dbReference>
<evidence type="ECO:0000256" key="4">
    <source>
        <dbReference type="ARBA" id="ARBA00022755"/>
    </source>
</evidence>
<evidence type="ECO:0000256" key="1">
    <source>
        <dbReference type="ARBA" id="ARBA00022490"/>
    </source>
</evidence>
<evidence type="ECO:0000313" key="7">
    <source>
        <dbReference type="Proteomes" id="UP001550378"/>
    </source>
</evidence>
<dbReference type="InterPro" id="IPR003850">
    <property type="entry name" value="PurS"/>
</dbReference>
<proteinExistence type="predicted"/>
<evidence type="ECO:0000256" key="3">
    <source>
        <dbReference type="ARBA" id="ARBA00022741"/>
    </source>
</evidence>
<dbReference type="Pfam" id="PF02700">
    <property type="entry name" value="PurS"/>
    <property type="match status" value="1"/>
</dbReference>
<comment type="caution">
    <text evidence="6">The sequence shown here is derived from an EMBL/GenBank/DDBJ whole genome shotgun (WGS) entry which is preliminary data.</text>
</comment>
<dbReference type="Proteomes" id="UP001550378">
    <property type="component" value="Unassembled WGS sequence"/>
</dbReference>
<organism evidence="6 7">
    <name type="scientific">Streptomyces lavendulocolor</name>
    <dbReference type="NCBI Taxonomy" id="67316"/>
    <lineage>
        <taxon>Bacteria</taxon>
        <taxon>Bacillati</taxon>
        <taxon>Actinomycetota</taxon>
        <taxon>Actinomycetes</taxon>
        <taxon>Kitasatosporales</taxon>
        <taxon>Streptomycetaceae</taxon>
        <taxon>Streptomyces</taxon>
    </lineage>
</organism>
<reference evidence="6 7" key="1">
    <citation type="submission" date="2024-06" db="EMBL/GenBank/DDBJ databases">
        <title>The Natural Products Discovery Center: Release of the First 8490 Sequenced Strains for Exploring Actinobacteria Biosynthetic Diversity.</title>
        <authorList>
            <person name="Kalkreuter E."/>
            <person name="Kautsar S.A."/>
            <person name="Yang D."/>
            <person name="Bader C.D."/>
            <person name="Teijaro C.N."/>
            <person name="Fluegel L."/>
            <person name="Davis C.M."/>
            <person name="Simpson J.R."/>
            <person name="Lauterbach L."/>
            <person name="Steele A.D."/>
            <person name="Gui C."/>
            <person name="Meng S."/>
            <person name="Li G."/>
            <person name="Viehrig K."/>
            <person name="Ye F."/>
            <person name="Su P."/>
            <person name="Kiefer A.F."/>
            <person name="Nichols A."/>
            <person name="Cepeda A.J."/>
            <person name="Yan W."/>
            <person name="Fan B."/>
            <person name="Jiang Y."/>
            <person name="Adhikari A."/>
            <person name="Zheng C.-J."/>
            <person name="Schuster L."/>
            <person name="Cowan T.M."/>
            <person name="Smanski M.J."/>
            <person name="Chevrette M.G."/>
            <person name="De Carvalho L.P.S."/>
            <person name="Shen B."/>
        </authorList>
    </citation>
    <scope>NUCLEOTIDE SEQUENCE [LARGE SCALE GENOMIC DNA]</scope>
    <source>
        <strain evidence="6 7">NPDC006337</strain>
    </source>
</reference>
<evidence type="ECO:0000256" key="2">
    <source>
        <dbReference type="ARBA" id="ARBA00022598"/>
    </source>
</evidence>
<keyword evidence="3" id="KW-0547">Nucleotide-binding</keyword>
<name>A0ABV2WGZ0_9ACTN</name>
<dbReference type="Gene3D" id="3.30.1280.10">
    <property type="entry name" value="Phosphoribosylformylglycinamidine synthase subunit PurS"/>
    <property type="match status" value="1"/>
</dbReference>
<gene>
    <name evidence="6" type="ORF">ABZ508_35155</name>
</gene>
<dbReference type="PANTHER" id="PTHR34696">
    <property type="entry name" value="PHOSPHORIBOSYLFORMYLGLYCINAMIDINE SYNTHASE SUBUNIT PURS"/>
    <property type="match status" value="1"/>
</dbReference>
<dbReference type="SUPFAM" id="SSF82697">
    <property type="entry name" value="PurS-like"/>
    <property type="match status" value="1"/>
</dbReference>
<evidence type="ECO:0000313" key="6">
    <source>
        <dbReference type="EMBL" id="MEU0712602.1"/>
    </source>
</evidence>
<dbReference type="RefSeq" id="WP_359807651.1">
    <property type="nucleotide sequence ID" value="NZ_JBEXZM010000115.1"/>
</dbReference>
<sequence length="37" mass="4033">MARVVVDVMLKPEILDPQGQAVQRALPRLGFEGIADV</sequence>
<keyword evidence="7" id="KW-1185">Reference proteome</keyword>
<dbReference type="GO" id="GO:0004642">
    <property type="term" value="F:phosphoribosylformylglycinamidine synthase activity"/>
    <property type="evidence" value="ECO:0007669"/>
    <property type="project" value="UniProtKB-EC"/>
</dbReference>
<feature type="non-terminal residue" evidence="6">
    <location>
        <position position="37"/>
    </location>
</feature>
<keyword evidence="4" id="KW-0658">Purine biosynthesis</keyword>
<dbReference type="EC" id="6.3.5.3" evidence="6"/>
<evidence type="ECO:0000256" key="5">
    <source>
        <dbReference type="ARBA" id="ARBA00022840"/>
    </source>
</evidence>